<keyword evidence="2" id="KW-1185">Reference proteome</keyword>
<reference evidence="1" key="1">
    <citation type="journal article" date="2022" name="Int. J. Mol. Sci.">
        <title>Draft Genome of Tanacetum Coccineum: Genomic Comparison of Closely Related Tanacetum-Family Plants.</title>
        <authorList>
            <person name="Yamashiro T."/>
            <person name="Shiraishi A."/>
            <person name="Nakayama K."/>
            <person name="Satake H."/>
        </authorList>
    </citation>
    <scope>NUCLEOTIDE SEQUENCE</scope>
</reference>
<evidence type="ECO:0000313" key="2">
    <source>
        <dbReference type="Proteomes" id="UP001151760"/>
    </source>
</evidence>
<protein>
    <submittedName>
        <fullName evidence="1">Uncharacterized protein</fullName>
    </submittedName>
</protein>
<sequence length="110" mass="12704">MEKNSPKPSNQSPPLENFLKKRIQERSSTWIISMTPRRVTPTLGWLLEEIHVTWAHMEKKQTRLRLYTKSLEEVIIQNVETVSPTLATASELDQDGVRSIKTVSECSRLK</sequence>
<gene>
    <name evidence="1" type="ORF">Tco_0804612</name>
</gene>
<comment type="caution">
    <text evidence="1">The sequence shown here is derived from an EMBL/GenBank/DDBJ whole genome shotgun (WGS) entry which is preliminary data.</text>
</comment>
<name>A0ABQ5A4S4_9ASTR</name>
<proteinExistence type="predicted"/>
<accession>A0ABQ5A4S4</accession>
<dbReference type="EMBL" id="BQNB010011980">
    <property type="protein sequence ID" value="GJS97644.1"/>
    <property type="molecule type" value="Genomic_DNA"/>
</dbReference>
<dbReference type="Proteomes" id="UP001151760">
    <property type="component" value="Unassembled WGS sequence"/>
</dbReference>
<reference evidence="1" key="2">
    <citation type="submission" date="2022-01" db="EMBL/GenBank/DDBJ databases">
        <authorList>
            <person name="Yamashiro T."/>
            <person name="Shiraishi A."/>
            <person name="Satake H."/>
            <person name="Nakayama K."/>
        </authorList>
    </citation>
    <scope>NUCLEOTIDE SEQUENCE</scope>
</reference>
<evidence type="ECO:0000313" key="1">
    <source>
        <dbReference type="EMBL" id="GJS97644.1"/>
    </source>
</evidence>
<organism evidence="1 2">
    <name type="scientific">Tanacetum coccineum</name>
    <dbReference type="NCBI Taxonomy" id="301880"/>
    <lineage>
        <taxon>Eukaryota</taxon>
        <taxon>Viridiplantae</taxon>
        <taxon>Streptophyta</taxon>
        <taxon>Embryophyta</taxon>
        <taxon>Tracheophyta</taxon>
        <taxon>Spermatophyta</taxon>
        <taxon>Magnoliopsida</taxon>
        <taxon>eudicotyledons</taxon>
        <taxon>Gunneridae</taxon>
        <taxon>Pentapetalae</taxon>
        <taxon>asterids</taxon>
        <taxon>campanulids</taxon>
        <taxon>Asterales</taxon>
        <taxon>Asteraceae</taxon>
        <taxon>Asteroideae</taxon>
        <taxon>Anthemideae</taxon>
        <taxon>Anthemidinae</taxon>
        <taxon>Tanacetum</taxon>
    </lineage>
</organism>